<dbReference type="EMBL" id="LR797358">
    <property type="protein sequence ID" value="CAB4205078.1"/>
    <property type="molecule type" value="Genomic_DNA"/>
</dbReference>
<evidence type="ECO:0000313" key="5">
    <source>
        <dbReference type="EMBL" id="CAB5238044.1"/>
    </source>
</evidence>
<organism evidence="4">
    <name type="scientific">uncultured Caudovirales phage</name>
    <dbReference type="NCBI Taxonomy" id="2100421"/>
    <lineage>
        <taxon>Viruses</taxon>
        <taxon>Duplodnaviria</taxon>
        <taxon>Heunggongvirae</taxon>
        <taxon>Uroviricota</taxon>
        <taxon>Caudoviricetes</taxon>
        <taxon>Peduoviridae</taxon>
        <taxon>Maltschvirus</taxon>
        <taxon>Maltschvirus maltsch</taxon>
    </lineage>
</organism>
<accession>A0A6J5S888</accession>
<dbReference type="EMBL" id="LR797223">
    <property type="protein sequence ID" value="CAB4195107.1"/>
    <property type="molecule type" value="Genomic_DNA"/>
</dbReference>
<dbReference type="InterPro" id="IPR009270">
    <property type="entry name" value="DUF927"/>
</dbReference>
<dbReference type="Pfam" id="PF06048">
    <property type="entry name" value="DUF927"/>
    <property type="match status" value="1"/>
</dbReference>
<name>A0A6J5S888_9CAUD</name>
<evidence type="ECO:0000313" key="4">
    <source>
        <dbReference type="EMBL" id="CAB4205078.1"/>
    </source>
</evidence>
<sequence length="983" mass="108448">MDALAFMAAVLPPPGNGRYCVVELTNKKEHVFVKDIEDTGATLERWRKQNCDIYFALGTFGSENKRVATNSQMVKCIAIDVDCNHPRDLPDEHGVITPKAYPAARVAAQAILDFCQVTGLAGLGEPWMVASGGGVHAYWPLTEAVSIADWKPVAEAFKRLCVLHKLHIDMTVTADASRVLRVPDTVNNGVKGKKRVRERTNVRFMHEGSLFAIEDISALAHKGLAGTNLEVKAAKPPSTLTLPGVRPTASLSAQPIKLYPNSSTKFGNIFKATKKGAGCGQLAHYVEYADQDGMEPLWRGMLSIAQKCDDGDRAAAWLSGLHPYSEDRMQQKLAEIRGPYPCTKFDSENPGVCTSCKHWGKITNPLALGREYNTETAVKEIEVVIPHASTDPRKILRPEAPRGYAYGRDGGVFIEKDDEDAEGNKVKRQILLVPYDLFPLDILNNNGEHTIHMLALRPEGTQTVTLPQKSVVSKDDTLKSLAQQNILASFGAGNDKNLFDYIRASVEKMSTEKQPIKVPGNSGWQTDDTFVYGGKIYSTAEPLAVPMLGMENIVNNTQAKGTLDGWKNVINLFIRKKMYDHLGIILFSAGAPLMRFTGIYGLTIHCGSTESGTGKSLALEGAASIWGHPVHYRTGKSTSPVAMQQRLGLLNSMPLITDEITSKNRASPEWFSEFLLDMTEGRGKERMESGSNKERLNLSTWMSMALMSSNTHVVDTLTGARKHAAEGELRRLLEFVLDEELAWEPHEVEIIKSLGQNYGVVGDLFSDYLAKHVPDLITFVPEVVANTYRDFAATNDERFWMAGIGAAMSAGLLLGSAHADIVNFPLPEILEAYKRRVDYMRSNIHTNTRTAEDVLNAYTRENYGHFVIVNFGAAGGVLAQMGDGAVIDKSTTRSHVMGRIENGVTAGYVDYYVDERQMKAFCATMSFGYADFKKQMEKQFAVTYMPKKDLMGRTNGPHMRVAVMKISRRVDEEAALQLSVEES</sequence>
<gene>
    <name evidence="3" type="ORF">UFOVP1276_47</name>
    <name evidence="4" type="ORF">UFOVP1403_19</name>
    <name evidence="5" type="ORF">UFOVP1507_3</name>
    <name evidence="2" type="ORF">UFOVP875_78</name>
</gene>
<dbReference type="EMBL" id="LR796819">
    <property type="protein sequence ID" value="CAB4168259.1"/>
    <property type="molecule type" value="Genomic_DNA"/>
</dbReference>
<dbReference type="EMBL" id="LR798457">
    <property type="protein sequence ID" value="CAB5238044.1"/>
    <property type="molecule type" value="Genomic_DNA"/>
</dbReference>
<evidence type="ECO:0000313" key="2">
    <source>
        <dbReference type="EMBL" id="CAB4168259.1"/>
    </source>
</evidence>
<reference evidence="4" key="1">
    <citation type="submission" date="2020-05" db="EMBL/GenBank/DDBJ databases">
        <authorList>
            <person name="Chiriac C."/>
            <person name="Salcher M."/>
            <person name="Ghai R."/>
            <person name="Kavagutti S V."/>
        </authorList>
    </citation>
    <scope>NUCLEOTIDE SEQUENCE</scope>
</reference>
<feature type="domain" description="DUF927" evidence="1">
    <location>
        <begin position="473"/>
        <end position="687"/>
    </location>
</feature>
<evidence type="ECO:0000313" key="3">
    <source>
        <dbReference type="EMBL" id="CAB4195107.1"/>
    </source>
</evidence>
<protein>
    <recommendedName>
        <fullName evidence="1">DUF927 domain-containing protein</fullName>
    </recommendedName>
</protein>
<proteinExistence type="predicted"/>
<evidence type="ECO:0000259" key="1">
    <source>
        <dbReference type="Pfam" id="PF06048"/>
    </source>
</evidence>